<keyword evidence="2" id="KW-1185">Reference proteome</keyword>
<accession>A0ACC2LTK8</accession>
<sequence>MLINQPYYGGNTPMHLATQHNYHKIMELLLTCEGLNLAATNTEGLTAMDICGYTTKQIGTGYQCNRGQLLEDLFVFHKNIVLTLFWMLHFVTCFLIC</sequence>
<proteinExistence type="predicted"/>
<dbReference type="Proteomes" id="UP001234297">
    <property type="component" value="Chromosome 3"/>
</dbReference>
<evidence type="ECO:0000313" key="2">
    <source>
        <dbReference type="Proteomes" id="UP001234297"/>
    </source>
</evidence>
<name>A0ACC2LTK8_PERAE</name>
<reference evidence="1 2" key="1">
    <citation type="journal article" date="2022" name="Hortic Res">
        <title>A haplotype resolved chromosomal level avocado genome allows analysis of novel avocado genes.</title>
        <authorList>
            <person name="Nath O."/>
            <person name="Fletcher S.J."/>
            <person name="Hayward A."/>
            <person name="Shaw L.M."/>
            <person name="Masouleh A.K."/>
            <person name="Furtado A."/>
            <person name="Henry R.J."/>
            <person name="Mitter N."/>
        </authorList>
    </citation>
    <scope>NUCLEOTIDE SEQUENCE [LARGE SCALE GENOMIC DNA]</scope>
    <source>
        <strain evidence="2">cv. Hass</strain>
    </source>
</reference>
<gene>
    <name evidence="1" type="ORF">MRB53_010810</name>
</gene>
<evidence type="ECO:0000313" key="1">
    <source>
        <dbReference type="EMBL" id="KAJ8636543.1"/>
    </source>
</evidence>
<comment type="caution">
    <text evidence="1">The sequence shown here is derived from an EMBL/GenBank/DDBJ whole genome shotgun (WGS) entry which is preliminary data.</text>
</comment>
<protein>
    <submittedName>
        <fullName evidence="1">Uncharacterized protein</fullName>
    </submittedName>
</protein>
<dbReference type="EMBL" id="CM056811">
    <property type="protein sequence ID" value="KAJ8636543.1"/>
    <property type="molecule type" value="Genomic_DNA"/>
</dbReference>
<organism evidence="1 2">
    <name type="scientific">Persea americana</name>
    <name type="common">Avocado</name>
    <dbReference type="NCBI Taxonomy" id="3435"/>
    <lineage>
        <taxon>Eukaryota</taxon>
        <taxon>Viridiplantae</taxon>
        <taxon>Streptophyta</taxon>
        <taxon>Embryophyta</taxon>
        <taxon>Tracheophyta</taxon>
        <taxon>Spermatophyta</taxon>
        <taxon>Magnoliopsida</taxon>
        <taxon>Magnoliidae</taxon>
        <taxon>Laurales</taxon>
        <taxon>Lauraceae</taxon>
        <taxon>Persea</taxon>
    </lineage>
</organism>